<protein>
    <recommendedName>
        <fullName evidence="3">Glycosyltransferase subfamily 4-like N-terminal domain-containing protein</fullName>
    </recommendedName>
</protein>
<dbReference type="SUPFAM" id="SSF53756">
    <property type="entry name" value="UDP-Glycosyltransferase/glycogen phosphorylase"/>
    <property type="match status" value="1"/>
</dbReference>
<gene>
    <name evidence="4" type="ORF">SERN_2473</name>
</gene>
<sequence>MTEQLLPENVQTWAQAPLPTAPPEPTPAGRLTIASVPAGHPYVRGISGADDGVVRLRDPLPDPADPDRWWPPVVLDAAWITQNADVVDVVHVHFGAESLPPGRLAGALDALDAAGLPLVYTAHDLTNPQLADQAPHEADLDLLISRASAVITLTDGAADEIARRWDRTAVVIPHPAIVAEGATPPPGRATGAFTVGVHLRDIRPGIDAVGSVRTLLAGLTDLRAAGVAAAGRVVVNDRVRDSDALDAVAALLTDRPDCVLVRRPRVADPELEQEVADLDVALLPYRHGTHSGWVELCHDLGVPVVGPRVGYAHEQHPDEFTAFEPDDGVSLARAVLAALARGTRPGSGERAALVQRRALARVVQHRAIVRAHTDVYRTVVRRTGASA</sequence>
<reference evidence="4 5" key="1">
    <citation type="submission" date="2018-11" db="EMBL/GenBank/DDBJ databases">
        <title>Complete genome sequencing of the Actinobacteria Serinibacter sp. K3-2.</title>
        <authorList>
            <person name="Rakitin A.L."/>
            <person name="Beletsky A.V."/>
            <person name="Mardanov A.V."/>
            <person name="Ravin N.V."/>
            <person name="Gromova A.S."/>
            <person name="Filippova S.N."/>
            <person name="Gal'Chenko V.F."/>
        </authorList>
    </citation>
    <scope>NUCLEOTIDE SEQUENCE [LARGE SCALE GENOMIC DNA]</scope>
    <source>
        <strain evidence="4 5">K3-2</strain>
    </source>
</reference>
<proteinExistence type="predicted"/>
<dbReference type="GO" id="GO:0016757">
    <property type="term" value="F:glycosyltransferase activity"/>
    <property type="evidence" value="ECO:0007669"/>
    <property type="project" value="UniProtKB-KW"/>
</dbReference>
<comment type="caution">
    <text evidence="4">The sequence shown here is derived from an EMBL/GenBank/DDBJ whole genome shotgun (WGS) entry which is preliminary data.</text>
</comment>
<dbReference type="Gene3D" id="3.40.50.2000">
    <property type="entry name" value="Glycogen Phosphorylase B"/>
    <property type="match status" value="1"/>
</dbReference>
<evidence type="ECO:0000259" key="3">
    <source>
        <dbReference type="Pfam" id="PF13439"/>
    </source>
</evidence>
<evidence type="ECO:0000313" key="4">
    <source>
        <dbReference type="EMBL" id="TGO04880.1"/>
    </source>
</evidence>
<dbReference type="Proteomes" id="UP000297318">
    <property type="component" value="Unassembled WGS sequence"/>
</dbReference>
<name>A0A4Z1E0L2_9MICO</name>
<dbReference type="InterPro" id="IPR028098">
    <property type="entry name" value="Glyco_trans_4-like_N"/>
</dbReference>
<evidence type="ECO:0000256" key="2">
    <source>
        <dbReference type="ARBA" id="ARBA00022679"/>
    </source>
</evidence>
<dbReference type="RefSeq" id="WP_158292655.1">
    <property type="nucleotide sequence ID" value="NZ_RHPJ01000003.1"/>
</dbReference>
<keyword evidence="1" id="KW-0328">Glycosyltransferase</keyword>
<evidence type="ECO:0000256" key="1">
    <source>
        <dbReference type="ARBA" id="ARBA00022676"/>
    </source>
</evidence>
<dbReference type="EMBL" id="RHPJ01000003">
    <property type="protein sequence ID" value="TGO04880.1"/>
    <property type="molecule type" value="Genomic_DNA"/>
</dbReference>
<dbReference type="AlphaFoldDB" id="A0A4Z1E0L2"/>
<evidence type="ECO:0000313" key="5">
    <source>
        <dbReference type="Proteomes" id="UP000297318"/>
    </source>
</evidence>
<keyword evidence="5" id="KW-1185">Reference proteome</keyword>
<feature type="domain" description="Glycosyltransferase subfamily 4-like N-terminal" evidence="3">
    <location>
        <begin position="52"/>
        <end position="174"/>
    </location>
</feature>
<organism evidence="4 5">
    <name type="scientific">Serinibacter arcticus</name>
    <dbReference type="NCBI Taxonomy" id="1655435"/>
    <lineage>
        <taxon>Bacteria</taxon>
        <taxon>Bacillati</taxon>
        <taxon>Actinomycetota</taxon>
        <taxon>Actinomycetes</taxon>
        <taxon>Micrococcales</taxon>
        <taxon>Beutenbergiaceae</taxon>
        <taxon>Serinibacter</taxon>
    </lineage>
</organism>
<dbReference type="Pfam" id="PF13439">
    <property type="entry name" value="Glyco_transf_4"/>
    <property type="match status" value="1"/>
</dbReference>
<dbReference type="OrthoDB" id="3287135at2"/>
<accession>A0A4Z1E0L2</accession>
<keyword evidence="2" id="KW-0808">Transferase</keyword>